<accession>A0A6I4IHE1</accession>
<protein>
    <submittedName>
        <fullName evidence="9">Rod shape-determining protein MreD</fullName>
    </submittedName>
</protein>
<dbReference type="GO" id="GO:0005886">
    <property type="term" value="C:plasma membrane"/>
    <property type="evidence" value="ECO:0007669"/>
    <property type="project" value="UniProtKB-SubCell"/>
</dbReference>
<evidence type="ECO:0000256" key="6">
    <source>
        <dbReference type="ARBA" id="ARBA00022989"/>
    </source>
</evidence>
<keyword evidence="7 8" id="KW-0472">Membrane</keyword>
<evidence type="ECO:0000313" key="10">
    <source>
        <dbReference type="Proteomes" id="UP000431264"/>
    </source>
</evidence>
<feature type="transmembrane region" description="Helical" evidence="8">
    <location>
        <begin position="112"/>
        <end position="134"/>
    </location>
</feature>
<comment type="caution">
    <text evidence="9">The sequence shown here is derived from an EMBL/GenBank/DDBJ whole genome shotgun (WGS) entry which is preliminary data.</text>
</comment>
<dbReference type="AlphaFoldDB" id="A0A6I4IHE1"/>
<organism evidence="9 10">
    <name type="scientific">Flavobacterium profundi</name>
    <dbReference type="NCBI Taxonomy" id="1774945"/>
    <lineage>
        <taxon>Bacteria</taxon>
        <taxon>Pseudomonadati</taxon>
        <taxon>Bacteroidota</taxon>
        <taxon>Flavobacteriia</taxon>
        <taxon>Flavobacteriales</taxon>
        <taxon>Flavobacteriaceae</taxon>
        <taxon>Flavobacterium</taxon>
    </lineage>
</organism>
<sequence length="167" mass="19379">MNNNILNIIRFILLVLLQVILFNNINMFGFANPYPYVLFILLFPVNGNKSALLISSFFIGLTIDMFSNSHGIHAMACTVLAFVRPNLFRFSFGISYEYQTVKIADKITSERVSYVLLALFIHHFVLFFFEYFSLTLFFEIIYSTLISTVLSFIICLLIIYLIKPNKR</sequence>
<proteinExistence type="inferred from homology"/>
<gene>
    <name evidence="9" type="primary">mreD</name>
    <name evidence="9" type="ORF">GOQ30_07390</name>
</gene>
<evidence type="ECO:0000256" key="3">
    <source>
        <dbReference type="ARBA" id="ARBA00022475"/>
    </source>
</evidence>
<evidence type="ECO:0000256" key="2">
    <source>
        <dbReference type="ARBA" id="ARBA00007776"/>
    </source>
</evidence>
<comment type="similarity">
    <text evidence="2">Belongs to the MreD family.</text>
</comment>
<dbReference type="EMBL" id="WQLW01000004">
    <property type="protein sequence ID" value="MVO08988.1"/>
    <property type="molecule type" value="Genomic_DNA"/>
</dbReference>
<dbReference type="OrthoDB" id="1132160at2"/>
<dbReference type="InterPro" id="IPR007227">
    <property type="entry name" value="Cell_shape_determining_MreD"/>
</dbReference>
<evidence type="ECO:0000256" key="7">
    <source>
        <dbReference type="ARBA" id="ARBA00023136"/>
    </source>
</evidence>
<dbReference type="Proteomes" id="UP000431264">
    <property type="component" value="Unassembled WGS sequence"/>
</dbReference>
<evidence type="ECO:0000256" key="1">
    <source>
        <dbReference type="ARBA" id="ARBA00004651"/>
    </source>
</evidence>
<keyword evidence="5" id="KW-0133">Cell shape</keyword>
<dbReference type="GO" id="GO:0008360">
    <property type="term" value="P:regulation of cell shape"/>
    <property type="evidence" value="ECO:0007669"/>
    <property type="project" value="UniProtKB-KW"/>
</dbReference>
<comment type="subcellular location">
    <subcellularLocation>
        <location evidence="1">Cell membrane</location>
        <topology evidence="1">Multi-pass membrane protein</topology>
    </subcellularLocation>
</comment>
<evidence type="ECO:0000256" key="4">
    <source>
        <dbReference type="ARBA" id="ARBA00022692"/>
    </source>
</evidence>
<keyword evidence="3" id="KW-1003">Cell membrane</keyword>
<keyword evidence="4 8" id="KW-0812">Transmembrane</keyword>
<evidence type="ECO:0000256" key="8">
    <source>
        <dbReference type="SAM" id="Phobius"/>
    </source>
</evidence>
<feature type="transmembrane region" description="Helical" evidence="8">
    <location>
        <begin position="6"/>
        <end position="25"/>
    </location>
</feature>
<name>A0A6I4IHE1_9FLAO</name>
<evidence type="ECO:0000313" key="9">
    <source>
        <dbReference type="EMBL" id="MVO08988.1"/>
    </source>
</evidence>
<reference evidence="10" key="1">
    <citation type="submission" date="2019-05" db="EMBL/GenBank/DDBJ databases">
        <title>Flavobacterium profundi sp. nov., isolated from a deep-sea seamount.</title>
        <authorList>
            <person name="Zhang D.-C."/>
        </authorList>
    </citation>
    <scope>NUCLEOTIDE SEQUENCE [LARGE SCALE GENOMIC DNA]</scope>
    <source>
        <strain evidence="10">TP390</strain>
    </source>
</reference>
<evidence type="ECO:0000256" key="5">
    <source>
        <dbReference type="ARBA" id="ARBA00022960"/>
    </source>
</evidence>
<dbReference type="NCBIfam" id="TIGR03426">
    <property type="entry name" value="shape_MreD"/>
    <property type="match status" value="1"/>
</dbReference>
<keyword evidence="10" id="KW-1185">Reference proteome</keyword>
<keyword evidence="6 8" id="KW-1133">Transmembrane helix</keyword>
<feature type="transmembrane region" description="Helical" evidence="8">
    <location>
        <begin position="140"/>
        <end position="162"/>
    </location>
</feature>
<feature type="transmembrane region" description="Helical" evidence="8">
    <location>
        <begin position="37"/>
        <end position="59"/>
    </location>
</feature>
<dbReference type="RefSeq" id="WP_140997376.1">
    <property type="nucleotide sequence ID" value="NZ_VDCZ01000004.1"/>
</dbReference>